<dbReference type="PANTHER" id="PTHR45856">
    <property type="entry name" value="ALPHA/BETA-HYDROLASES SUPERFAMILY PROTEIN"/>
    <property type="match status" value="1"/>
</dbReference>
<dbReference type="EMBL" id="JAQQLI010000038">
    <property type="protein sequence ID" value="MDC7788129.1"/>
    <property type="molecule type" value="Genomic_DNA"/>
</dbReference>
<proteinExistence type="predicted"/>
<dbReference type="PANTHER" id="PTHR45856:SF24">
    <property type="entry name" value="FUNGAL LIPASE-LIKE DOMAIN-CONTAINING PROTEIN"/>
    <property type="match status" value="1"/>
</dbReference>
<evidence type="ECO:0000313" key="3">
    <source>
        <dbReference type="Proteomes" id="UP001165652"/>
    </source>
</evidence>
<dbReference type="InterPro" id="IPR002921">
    <property type="entry name" value="Fungal_lipase-type"/>
</dbReference>
<sequence>MTFLVRLPIDLYPADALDGLAAHEGFDLGTARAAAWAAQLAYEDEADKRAAIARRWGVDLVAFDPPTRAALPMPHTRGVVLRRGGTTLLAFSGTDPLVLADWLTDFMVMLDDDGLHRGFVGALAAAWTDIAATLAGHAATDRLLITGHSLGGALAVLAAQRAVIEHMLVPEVYTFGMPRVGNEAFARDYDAVLGRRTFRLVHGEDLVPTVPPSVLGFHHVGCCLACARHTRFDARLLKPPPCDDPLFVPGLQSALREGVRRMLSLSLDPLIRSDLKGQASRLLPPALGDHLPDRYWQALAPEPEPTPQAAPAAG</sequence>
<dbReference type="Gene3D" id="3.40.50.1820">
    <property type="entry name" value="alpha/beta hydrolase"/>
    <property type="match status" value="1"/>
</dbReference>
<dbReference type="InterPro" id="IPR051218">
    <property type="entry name" value="Sec_MonoDiacylglyc_Lipase"/>
</dbReference>
<feature type="domain" description="Fungal lipase-type" evidence="1">
    <location>
        <begin position="90"/>
        <end position="213"/>
    </location>
</feature>
<name>A0ABT5JEV1_RHOTP</name>
<dbReference type="InterPro" id="IPR029058">
    <property type="entry name" value="AB_hydrolase_fold"/>
</dbReference>
<comment type="caution">
    <text evidence="2">The sequence shown here is derived from an EMBL/GenBank/DDBJ whole genome shotgun (WGS) entry which is preliminary data.</text>
</comment>
<evidence type="ECO:0000259" key="1">
    <source>
        <dbReference type="Pfam" id="PF01764"/>
    </source>
</evidence>
<reference evidence="2" key="1">
    <citation type="journal article" date="2023" name="Microbiol Resour">
        <title>Genome Sequences of Rhodoplanes serenus and Two Thermotolerant Strains, Rhodoplanes tepidamans and 'Rhodoplanes cryptolactis,' Further Refine the Genus.</title>
        <authorList>
            <person name="Rayyan A.A."/>
            <person name="Kyndt J.A."/>
        </authorList>
    </citation>
    <scope>NUCLEOTIDE SEQUENCE</scope>
    <source>
        <strain evidence="2">DSM 9987</strain>
    </source>
</reference>
<dbReference type="CDD" id="cd00519">
    <property type="entry name" value="Lipase_3"/>
    <property type="match status" value="1"/>
</dbReference>
<dbReference type="Proteomes" id="UP001165652">
    <property type="component" value="Unassembled WGS sequence"/>
</dbReference>
<evidence type="ECO:0000313" key="2">
    <source>
        <dbReference type="EMBL" id="MDC7788129.1"/>
    </source>
</evidence>
<gene>
    <name evidence="2" type="ORF">PQJ73_20765</name>
</gene>
<dbReference type="Pfam" id="PF01764">
    <property type="entry name" value="Lipase_3"/>
    <property type="match status" value="1"/>
</dbReference>
<organism evidence="2 3">
    <name type="scientific">Rhodoplanes tepidamans</name>
    <name type="common">Rhodoplanes cryptolactis</name>
    <dbReference type="NCBI Taxonomy" id="200616"/>
    <lineage>
        <taxon>Bacteria</taxon>
        <taxon>Pseudomonadati</taxon>
        <taxon>Pseudomonadota</taxon>
        <taxon>Alphaproteobacteria</taxon>
        <taxon>Hyphomicrobiales</taxon>
        <taxon>Nitrobacteraceae</taxon>
        <taxon>Rhodoplanes</taxon>
    </lineage>
</organism>
<protein>
    <submittedName>
        <fullName evidence="2">Lipase family protein</fullName>
    </submittedName>
</protein>
<dbReference type="SUPFAM" id="SSF53474">
    <property type="entry name" value="alpha/beta-Hydrolases"/>
    <property type="match status" value="1"/>
</dbReference>
<dbReference type="RefSeq" id="WP_272778967.1">
    <property type="nucleotide sequence ID" value="NZ_JAQQLI010000038.1"/>
</dbReference>
<keyword evidence="3" id="KW-1185">Reference proteome</keyword>
<reference evidence="2" key="2">
    <citation type="submission" date="2023-02" db="EMBL/GenBank/DDBJ databases">
        <authorList>
            <person name="Rayyan A."/>
            <person name="Meyer T."/>
            <person name="Kyndt J.A."/>
        </authorList>
    </citation>
    <scope>NUCLEOTIDE SEQUENCE</scope>
    <source>
        <strain evidence="2">DSM 9987</strain>
    </source>
</reference>
<accession>A0ABT5JEV1</accession>